<sequence length="290" mass="32870">MESSNENLNATLLNFEDQTPLPLPKTRNRKTLIFTSIILVTLIATAGILFFVQNRSTKSKYSDLYFEGSRKFYCHLTIYPDSCFSSMSHLINRSSIASNPLPIFSASLQIALTELKNSNNSISNAMISISNELSTTVSTFHKCATLLSHSLSLLNQSLATLSVDLEAMEIETLTYSETDNIKSWNMAAMTGAEDCFYALQEFESTVEIDREKMVVNEVRSKVDKARMCLANWMGLFLMKDYILDEFYNPIVVSDNYYPGYSGFDYGFILFLYCGLYLFLIVLYVMVLRGD</sequence>
<proteinExistence type="predicted"/>
<comment type="caution">
    <text evidence="4">The sequence shown here is derived from an EMBL/GenBank/DDBJ whole genome shotgun (WGS) entry which is preliminary data.</text>
</comment>
<protein>
    <submittedName>
        <fullName evidence="4">Pectinesterase 1</fullName>
    </submittedName>
</protein>
<dbReference type="Proteomes" id="UP000594638">
    <property type="component" value="Unassembled WGS sequence"/>
</dbReference>
<keyword evidence="5" id="KW-1185">Reference proteome</keyword>
<dbReference type="EMBL" id="CACTIH010009391">
    <property type="protein sequence ID" value="CAA3030746.1"/>
    <property type="molecule type" value="Genomic_DNA"/>
</dbReference>
<name>A0A8S0VLI7_OLEEU</name>
<dbReference type="Gene3D" id="1.20.140.40">
    <property type="entry name" value="Invertase/pectin methylesterase inhibitor family protein"/>
    <property type="match status" value="1"/>
</dbReference>
<dbReference type="Pfam" id="PF04043">
    <property type="entry name" value="PMEI"/>
    <property type="match status" value="1"/>
</dbReference>
<feature type="transmembrane region" description="Helical" evidence="2">
    <location>
        <begin position="229"/>
        <end position="247"/>
    </location>
</feature>
<keyword evidence="2" id="KW-0472">Membrane</keyword>
<evidence type="ECO:0000256" key="1">
    <source>
        <dbReference type="ARBA" id="ARBA00022729"/>
    </source>
</evidence>
<accession>A0A8S0VLI7</accession>
<dbReference type="Gramene" id="OE9A044225T1">
    <property type="protein sequence ID" value="OE9A044225C1"/>
    <property type="gene ID" value="OE9A044225"/>
</dbReference>
<feature type="transmembrane region" description="Helical" evidence="2">
    <location>
        <begin position="267"/>
        <end position="287"/>
    </location>
</feature>
<dbReference type="SUPFAM" id="SSF101148">
    <property type="entry name" value="Plant invertase/pectin methylesterase inhibitor"/>
    <property type="match status" value="1"/>
</dbReference>
<gene>
    <name evidence="4" type="ORF">OLEA9_A044225</name>
</gene>
<dbReference type="InterPro" id="IPR035513">
    <property type="entry name" value="Invertase/methylesterase_inhib"/>
</dbReference>
<feature type="domain" description="Pectinesterase inhibitor" evidence="3">
    <location>
        <begin position="65"/>
        <end position="235"/>
    </location>
</feature>
<evidence type="ECO:0000313" key="4">
    <source>
        <dbReference type="EMBL" id="CAA3030746.1"/>
    </source>
</evidence>
<dbReference type="InterPro" id="IPR051955">
    <property type="entry name" value="PME_Inhibitor"/>
</dbReference>
<dbReference type="SMART" id="SM00856">
    <property type="entry name" value="PMEI"/>
    <property type="match status" value="1"/>
</dbReference>
<feature type="transmembrane region" description="Helical" evidence="2">
    <location>
        <begin position="32"/>
        <end position="52"/>
    </location>
</feature>
<dbReference type="OrthoDB" id="912631at2759"/>
<dbReference type="PANTHER" id="PTHR31080">
    <property type="entry name" value="PECTINESTERASE INHIBITOR-LIKE"/>
    <property type="match status" value="1"/>
</dbReference>
<evidence type="ECO:0000259" key="3">
    <source>
        <dbReference type="SMART" id="SM00856"/>
    </source>
</evidence>
<keyword evidence="1" id="KW-0732">Signal</keyword>
<dbReference type="PANTHER" id="PTHR31080:SF303">
    <property type="entry name" value="PECTINESTERASE 1-LIKE"/>
    <property type="match status" value="1"/>
</dbReference>
<reference evidence="4 5" key="1">
    <citation type="submission" date="2019-12" db="EMBL/GenBank/DDBJ databases">
        <authorList>
            <person name="Alioto T."/>
            <person name="Alioto T."/>
            <person name="Gomez Garrido J."/>
        </authorList>
    </citation>
    <scope>NUCLEOTIDE SEQUENCE [LARGE SCALE GENOMIC DNA]</scope>
</reference>
<keyword evidence="2" id="KW-1133">Transmembrane helix</keyword>
<evidence type="ECO:0000256" key="2">
    <source>
        <dbReference type="SAM" id="Phobius"/>
    </source>
</evidence>
<dbReference type="AlphaFoldDB" id="A0A8S0VLI7"/>
<dbReference type="InterPro" id="IPR006501">
    <property type="entry name" value="Pectinesterase_inhib_dom"/>
</dbReference>
<keyword evidence="2" id="KW-0812">Transmembrane</keyword>
<evidence type="ECO:0000313" key="5">
    <source>
        <dbReference type="Proteomes" id="UP000594638"/>
    </source>
</evidence>
<dbReference type="GO" id="GO:0004857">
    <property type="term" value="F:enzyme inhibitor activity"/>
    <property type="evidence" value="ECO:0007669"/>
    <property type="project" value="InterPro"/>
</dbReference>
<organism evidence="4 5">
    <name type="scientific">Olea europaea subsp. europaea</name>
    <dbReference type="NCBI Taxonomy" id="158383"/>
    <lineage>
        <taxon>Eukaryota</taxon>
        <taxon>Viridiplantae</taxon>
        <taxon>Streptophyta</taxon>
        <taxon>Embryophyta</taxon>
        <taxon>Tracheophyta</taxon>
        <taxon>Spermatophyta</taxon>
        <taxon>Magnoliopsida</taxon>
        <taxon>eudicotyledons</taxon>
        <taxon>Gunneridae</taxon>
        <taxon>Pentapetalae</taxon>
        <taxon>asterids</taxon>
        <taxon>lamiids</taxon>
        <taxon>Lamiales</taxon>
        <taxon>Oleaceae</taxon>
        <taxon>Oleeae</taxon>
        <taxon>Olea</taxon>
    </lineage>
</organism>